<keyword evidence="8" id="KW-0443">Lipid metabolism</keyword>
<protein>
    <recommendedName>
        <fullName evidence="4">diacylglycerol O-acyltransferase</fullName>
        <ecNumber evidence="4">2.3.1.20</ecNumber>
    </recommendedName>
</protein>
<feature type="compositionally biased region" description="Basic residues" evidence="11">
    <location>
        <begin position="493"/>
        <end position="502"/>
    </location>
</feature>
<dbReference type="EC" id="2.3.1.20" evidence="4"/>
<dbReference type="NCBIfam" id="TIGR02946">
    <property type="entry name" value="acyl_WS_DGAT"/>
    <property type="match status" value="1"/>
</dbReference>
<name>A0A918VJD3_9GAMM</name>
<feature type="compositionally biased region" description="Low complexity" evidence="11">
    <location>
        <begin position="503"/>
        <end position="514"/>
    </location>
</feature>
<evidence type="ECO:0000256" key="6">
    <source>
        <dbReference type="ARBA" id="ARBA00022679"/>
    </source>
</evidence>
<evidence type="ECO:0000256" key="10">
    <source>
        <dbReference type="ARBA" id="ARBA00048109"/>
    </source>
</evidence>
<feature type="region of interest" description="Disordered" evidence="11">
    <location>
        <begin position="472"/>
        <end position="514"/>
    </location>
</feature>
<dbReference type="RefSeq" id="WP_189398649.1">
    <property type="nucleotide sequence ID" value="NZ_BMXA01000001.1"/>
</dbReference>
<keyword evidence="15" id="KW-1185">Reference proteome</keyword>
<evidence type="ECO:0000259" key="12">
    <source>
        <dbReference type="Pfam" id="PF03007"/>
    </source>
</evidence>
<evidence type="ECO:0000256" key="9">
    <source>
        <dbReference type="ARBA" id="ARBA00023315"/>
    </source>
</evidence>
<dbReference type="InterPro" id="IPR009721">
    <property type="entry name" value="O-acyltransferase_WSD1_C"/>
</dbReference>
<feature type="domain" description="O-acyltransferase WSD1-like N-terminal" evidence="12">
    <location>
        <begin position="4"/>
        <end position="273"/>
    </location>
</feature>
<comment type="pathway">
    <text evidence="2">Lipid metabolism.</text>
</comment>
<dbReference type="GO" id="GO:0005886">
    <property type="term" value="C:plasma membrane"/>
    <property type="evidence" value="ECO:0007669"/>
    <property type="project" value="TreeGrafter"/>
</dbReference>
<evidence type="ECO:0000256" key="11">
    <source>
        <dbReference type="SAM" id="MobiDB-lite"/>
    </source>
</evidence>
<dbReference type="GO" id="GO:0051701">
    <property type="term" value="P:biological process involved in interaction with host"/>
    <property type="evidence" value="ECO:0007669"/>
    <property type="project" value="TreeGrafter"/>
</dbReference>
<evidence type="ECO:0000256" key="4">
    <source>
        <dbReference type="ARBA" id="ARBA00013244"/>
    </source>
</evidence>
<comment type="caution">
    <text evidence="14">The sequence shown here is derived from an EMBL/GenBank/DDBJ whole genome shotgun (WGS) entry which is preliminary data.</text>
</comment>
<evidence type="ECO:0000256" key="7">
    <source>
        <dbReference type="ARBA" id="ARBA00022798"/>
    </source>
</evidence>
<evidence type="ECO:0000313" key="15">
    <source>
        <dbReference type="Proteomes" id="UP000614811"/>
    </source>
</evidence>
<feature type="domain" description="O-acyltransferase WSD1 C-terminal" evidence="13">
    <location>
        <begin position="314"/>
        <end position="464"/>
    </location>
</feature>
<keyword evidence="9" id="KW-0012">Acyltransferase</keyword>
<comment type="pathway">
    <text evidence="1">Glycerolipid metabolism; triacylglycerol biosynthesis.</text>
</comment>
<dbReference type="InterPro" id="IPR014292">
    <property type="entry name" value="Acyl_transf_WS/DGAT"/>
</dbReference>
<dbReference type="PANTHER" id="PTHR31650:SF1">
    <property type="entry name" value="WAX ESTER SYNTHASE_DIACYLGLYCEROL ACYLTRANSFERASE 4-RELATED"/>
    <property type="match status" value="1"/>
</dbReference>
<evidence type="ECO:0000256" key="5">
    <source>
        <dbReference type="ARBA" id="ARBA00022516"/>
    </source>
</evidence>
<dbReference type="Proteomes" id="UP000614811">
    <property type="component" value="Unassembled WGS sequence"/>
</dbReference>
<dbReference type="InterPro" id="IPR004255">
    <property type="entry name" value="O-acyltransferase_WSD1_N"/>
</dbReference>
<evidence type="ECO:0000259" key="13">
    <source>
        <dbReference type="Pfam" id="PF06974"/>
    </source>
</evidence>
<dbReference type="PANTHER" id="PTHR31650">
    <property type="entry name" value="O-ACYLTRANSFERASE (WSD1-LIKE) FAMILY PROTEIN"/>
    <property type="match status" value="1"/>
</dbReference>
<comment type="catalytic activity">
    <reaction evidence="10">
        <text>an acyl-CoA + a 1,2-diacyl-sn-glycerol = a triacyl-sn-glycerol + CoA</text>
        <dbReference type="Rhea" id="RHEA:10868"/>
        <dbReference type="ChEBI" id="CHEBI:17815"/>
        <dbReference type="ChEBI" id="CHEBI:57287"/>
        <dbReference type="ChEBI" id="CHEBI:58342"/>
        <dbReference type="ChEBI" id="CHEBI:64615"/>
        <dbReference type="EC" id="2.3.1.20"/>
    </reaction>
</comment>
<proteinExistence type="inferred from homology"/>
<reference evidence="14" key="2">
    <citation type="submission" date="2020-09" db="EMBL/GenBank/DDBJ databases">
        <authorList>
            <person name="Sun Q."/>
            <person name="Kim S."/>
        </authorList>
    </citation>
    <scope>NUCLEOTIDE SEQUENCE</scope>
    <source>
        <strain evidence="14">KCTC 12711</strain>
    </source>
</reference>
<dbReference type="Pfam" id="PF03007">
    <property type="entry name" value="WS_DGAT_cat"/>
    <property type="match status" value="1"/>
</dbReference>
<dbReference type="GO" id="GO:0004144">
    <property type="term" value="F:diacylglycerol O-acyltransferase activity"/>
    <property type="evidence" value="ECO:0007669"/>
    <property type="project" value="UniProtKB-EC"/>
</dbReference>
<dbReference type="Pfam" id="PF06974">
    <property type="entry name" value="WS_DGAT_C"/>
    <property type="match status" value="1"/>
</dbReference>
<organism evidence="14 15">
    <name type="scientific">Arenicella chitinivorans</name>
    <dbReference type="NCBI Taxonomy" id="1329800"/>
    <lineage>
        <taxon>Bacteria</taxon>
        <taxon>Pseudomonadati</taxon>
        <taxon>Pseudomonadota</taxon>
        <taxon>Gammaproteobacteria</taxon>
        <taxon>Arenicellales</taxon>
        <taxon>Arenicellaceae</taxon>
        <taxon>Arenicella</taxon>
    </lineage>
</organism>
<evidence type="ECO:0000256" key="3">
    <source>
        <dbReference type="ARBA" id="ARBA00009587"/>
    </source>
</evidence>
<evidence type="ECO:0000256" key="1">
    <source>
        <dbReference type="ARBA" id="ARBA00004771"/>
    </source>
</evidence>
<dbReference type="EMBL" id="BMXA01000001">
    <property type="protein sequence ID" value="GHA00886.1"/>
    <property type="molecule type" value="Genomic_DNA"/>
</dbReference>
<dbReference type="GO" id="GO:0019432">
    <property type="term" value="P:triglyceride biosynthetic process"/>
    <property type="evidence" value="ECO:0007669"/>
    <property type="project" value="TreeGrafter"/>
</dbReference>
<keyword evidence="7" id="KW-0319">Glycerol metabolism</keyword>
<comment type="similarity">
    <text evidence="3">Belongs to the long-chain O-acyltransferase family.</text>
</comment>
<dbReference type="GO" id="GO:0001666">
    <property type="term" value="P:response to hypoxia"/>
    <property type="evidence" value="ECO:0007669"/>
    <property type="project" value="TreeGrafter"/>
</dbReference>
<dbReference type="GO" id="GO:0006071">
    <property type="term" value="P:glycerol metabolic process"/>
    <property type="evidence" value="ECO:0007669"/>
    <property type="project" value="UniProtKB-KW"/>
</dbReference>
<dbReference type="AlphaFoldDB" id="A0A918VJD3"/>
<evidence type="ECO:0000313" key="14">
    <source>
        <dbReference type="EMBL" id="GHA00886.1"/>
    </source>
</evidence>
<keyword evidence="5" id="KW-0444">Lipid biosynthesis</keyword>
<dbReference type="GO" id="GO:0071731">
    <property type="term" value="P:response to nitric oxide"/>
    <property type="evidence" value="ECO:0007669"/>
    <property type="project" value="TreeGrafter"/>
</dbReference>
<keyword evidence="6" id="KW-0808">Transferase</keyword>
<gene>
    <name evidence="14" type="ORF">GCM10008090_07440</name>
</gene>
<accession>A0A918VJD3</accession>
<evidence type="ECO:0000256" key="8">
    <source>
        <dbReference type="ARBA" id="ARBA00023098"/>
    </source>
</evidence>
<sequence>MQQLSGLDASFLYLETPNSPMHIGGLTIYDPSTAKDGKVGFKQILANVAQRAHMVATFNNVLLEVPLKLDHPYWRSAGQFDPEFHIRHIALPKPGDWRQLCIQVARLHARPLDRARPLWEMYVIEGLDNLEGYPSGCFALVTKMHHAAIDGASGIEIAATIHDLSPDYNVDQQIEPVTTDRKPTAMELIWRSQINSLRTPRRVFEVAKNSVPGLAKMATGLARGRLKRITDIPRTRFNTNVSPHRVVEAAEFDLDAIKAIKNAVPGVTVNDVAIAICGGALRRYLADKQELPERSLVAMAPINVRTHDKRGTAGNQVSQMTVEVGSQIDDPLARLDFVHKSTRAAKQLTNAVGAKTMTDYAQFIPSTLSAAAARLYSQLGMANRVKPAYNCVITNVPGPQIPLYFTGAKMLSSFALGPPIDGMGLFHGLGSYCGKFNITISACREMMPDPAFYARCLNDAFAELHQATSADGVREAQSTTKQVRSEKNQTKVMTKRKKKSGNKNRSTTSKPASK</sequence>
<evidence type="ECO:0000256" key="2">
    <source>
        <dbReference type="ARBA" id="ARBA00005189"/>
    </source>
</evidence>
<dbReference type="InterPro" id="IPR045034">
    <property type="entry name" value="O-acyltransferase_WSD1-like"/>
</dbReference>
<reference evidence="14" key="1">
    <citation type="journal article" date="2014" name="Int. J. Syst. Evol. Microbiol.">
        <title>Complete genome sequence of Corynebacterium casei LMG S-19264T (=DSM 44701T), isolated from a smear-ripened cheese.</title>
        <authorList>
            <consortium name="US DOE Joint Genome Institute (JGI-PGF)"/>
            <person name="Walter F."/>
            <person name="Albersmeier A."/>
            <person name="Kalinowski J."/>
            <person name="Ruckert C."/>
        </authorList>
    </citation>
    <scope>NUCLEOTIDE SEQUENCE</scope>
    <source>
        <strain evidence="14">KCTC 12711</strain>
    </source>
</reference>